<dbReference type="AlphaFoldDB" id="A0A919FS33"/>
<keyword evidence="8" id="KW-0460">Magnesium</keyword>
<dbReference type="SUPFAM" id="SSF55811">
    <property type="entry name" value="Nudix"/>
    <property type="match status" value="1"/>
</dbReference>
<dbReference type="PROSITE" id="PS00893">
    <property type="entry name" value="NUDIX_BOX"/>
    <property type="match status" value="1"/>
</dbReference>
<evidence type="ECO:0000256" key="7">
    <source>
        <dbReference type="ARBA" id="ARBA00022801"/>
    </source>
</evidence>
<dbReference type="PANTHER" id="PTHR47707">
    <property type="entry name" value="8-OXO-DGTP DIPHOSPHATASE"/>
    <property type="match status" value="1"/>
</dbReference>
<evidence type="ECO:0000256" key="8">
    <source>
        <dbReference type="ARBA" id="ARBA00022842"/>
    </source>
</evidence>
<keyword evidence="9" id="KW-0234">DNA repair</keyword>
<evidence type="ECO:0000313" key="14">
    <source>
        <dbReference type="EMBL" id="GHH70665.1"/>
    </source>
</evidence>
<evidence type="ECO:0000256" key="11">
    <source>
        <dbReference type="ARBA" id="ARBA00038905"/>
    </source>
</evidence>
<evidence type="ECO:0000256" key="9">
    <source>
        <dbReference type="ARBA" id="ARBA00023204"/>
    </source>
</evidence>
<dbReference type="InterPro" id="IPR020476">
    <property type="entry name" value="Nudix_hydrolase"/>
</dbReference>
<dbReference type="EC" id="3.6.1.55" evidence="11"/>
<dbReference type="PANTHER" id="PTHR47707:SF1">
    <property type="entry name" value="NUDIX HYDROLASE FAMILY PROTEIN"/>
    <property type="match status" value="1"/>
</dbReference>
<dbReference type="GO" id="GO:0008413">
    <property type="term" value="F:8-oxo-7,8-dihydroguanosine triphosphate pyrophosphatase activity"/>
    <property type="evidence" value="ECO:0007669"/>
    <property type="project" value="TreeGrafter"/>
</dbReference>
<dbReference type="Gene3D" id="3.90.79.10">
    <property type="entry name" value="Nucleoside Triphosphate Pyrophosphohydrolase"/>
    <property type="match status" value="1"/>
</dbReference>
<keyword evidence="3" id="KW-0515">Mutator protein</keyword>
<dbReference type="InterPro" id="IPR015797">
    <property type="entry name" value="NUDIX_hydrolase-like_dom_sf"/>
</dbReference>
<protein>
    <recommendedName>
        <fullName evidence="11">8-oxo-dGTP diphosphatase</fullName>
        <ecNumber evidence="11">3.6.1.55</ecNumber>
    </recommendedName>
</protein>
<dbReference type="GO" id="GO:0006281">
    <property type="term" value="P:DNA repair"/>
    <property type="evidence" value="ECO:0007669"/>
    <property type="project" value="UniProtKB-KW"/>
</dbReference>
<keyword evidence="4" id="KW-0235">DNA replication</keyword>
<evidence type="ECO:0000259" key="13">
    <source>
        <dbReference type="PROSITE" id="PS51462"/>
    </source>
</evidence>
<evidence type="ECO:0000256" key="4">
    <source>
        <dbReference type="ARBA" id="ARBA00022705"/>
    </source>
</evidence>
<accession>A0A919FS33</accession>
<evidence type="ECO:0000256" key="2">
    <source>
        <dbReference type="ARBA" id="ARBA00005582"/>
    </source>
</evidence>
<dbReference type="InterPro" id="IPR020084">
    <property type="entry name" value="NUDIX_hydrolase_CS"/>
</dbReference>
<sequence>MQETLINVVAAVIVDDLDHPTRLLAARRSAPEALAGRWEFPGGKVEPGEEQLDALRRELDEELGVRVALGAELPGPDGGAWPITAKHRMRVWFARLQDGTPEPLEDHDELRWLTASELDDVPWLEGDVQIVAALSQLLAPK</sequence>
<evidence type="ECO:0000313" key="15">
    <source>
        <dbReference type="Proteomes" id="UP000627369"/>
    </source>
</evidence>
<evidence type="ECO:0000256" key="5">
    <source>
        <dbReference type="ARBA" id="ARBA00022723"/>
    </source>
</evidence>
<evidence type="ECO:0000256" key="12">
    <source>
        <dbReference type="RuleBase" id="RU003476"/>
    </source>
</evidence>
<evidence type="ECO:0000256" key="1">
    <source>
        <dbReference type="ARBA" id="ARBA00001946"/>
    </source>
</evidence>
<keyword evidence="15" id="KW-1185">Reference proteome</keyword>
<comment type="similarity">
    <text evidence="2 12">Belongs to the Nudix hydrolase family.</text>
</comment>
<dbReference type="GO" id="GO:0044716">
    <property type="term" value="F:8-oxo-GDP phosphatase activity"/>
    <property type="evidence" value="ECO:0007669"/>
    <property type="project" value="TreeGrafter"/>
</dbReference>
<evidence type="ECO:0000256" key="3">
    <source>
        <dbReference type="ARBA" id="ARBA00022457"/>
    </source>
</evidence>
<evidence type="ECO:0000256" key="6">
    <source>
        <dbReference type="ARBA" id="ARBA00022763"/>
    </source>
</evidence>
<comment type="caution">
    <text evidence="14">The sequence shown here is derived from an EMBL/GenBank/DDBJ whole genome shotgun (WGS) entry which is preliminary data.</text>
</comment>
<dbReference type="PRINTS" id="PR00502">
    <property type="entry name" value="NUDIXFAMILY"/>
</dbReference>
<comment type="catalytic activity">
    <reaction evidence="10">
        <text>8-oxo-dGTP + H2O = 8-oxo-dGMP + diphosphate + H(+)</text>
        <dbReference type="Rhea" id="RHEA:31575"/>
        <dbReference type="ChEBI" id="CHEBI:15377"/>
        <dbReference type="ChEBI" id="CHEBI:15378"/>
        <dbReference type="ChEBI" id="CHEBI:33019"/>
        <dbReference type="ChEBI" id="CHEBI:63224"/>
        <dbReference type="ChEBI" id="CHEBI:77896"/>
        <dbReference type="EC" id="3.6.1.55"/>
    </reaction>
</comment>
<feature type="domain" description="Nudix hydrolase" evidence="13">
    <location>
        <begin position="4"/>
        <end position="138"/>
    </location>
</feature>
<reference evidence="14" key="1">
    <citation type="journal article" date="2014" name="Int. J. Syst. Evol. Microbiol.">
        <title>Complete genome sequence of Corynebacterium casei LMG S-19264T (=DSM 44701T), isolated from a smear-ripened cheese.</title>
        <authorList>
            <consortium name="US DOE Joint Genome Institute (JGI-PGF)"/>
            <person name="Walter F."/>
            <person name="Albersmeier A."/>
            <person name="Kalinowski J."/>
            <person name="Ruckert C."/>
        </authorList>
    </citation>
    <scope>NUCLEOTIDE SEQUENCE</scope>
    <source>
        <strain evidence="14">CGMCC 4.7398</strain>
    </source>
</reference>
<keyword evidence="6" id="KW-0227">DNA damage</keyword>
<dbReference type="InterPro" id="IPR047127">
    <property type="entry name" value="MutT-like"/>
</dbReference>
<dbReference type="EMBL" id="BNAS01000002">
    <property type="protein sequence ID" value="GHH70665.1"/>
    <property type="molecule type" value="Genomic_DNA"/>
</dbReference>
<keyword evidence="7 12" id="KW-0378">Hydrolase</keyword>
<dbReference type="GO" id="GO:0044715">
    <property type="term" value="F:8-oxo-dGDP phosphatase activity"/>
    <property type="evidence" value="ECO:0007669"/>
    <property type="project" value="TreeGrafter"/>
</dbReference>
<dbReference type="GO" id="GO:0006260">
    <property type="term" value="P:DNA replication"/>
    <property type="evidence" value="ECO:0007669"/>
    <property type="project" value="UniProtKB-KW"/>
</dbReference>
<name>A0A919FS33_9MICO</name>
<dbReference type="GO" id="GO:0046872">
    <property type="term" value="F:metal ion binding"/>
    <property type="evidence" value="ECO:0007669"/>
    <property type="project" value="UniProtKB-KW"/>
</dbReference>
<comment type="cofactor">
    <cofactor evidence="1">
        <name>Mg(2+)</name>
        <dbReference type="ChEBI" id="CHEBI:18420"/>
    </cofactor>
</comment>
<dbReference type="CDD" id="cd03425">
    <property type="entry name" value="NUDIX_MutT_NudA_like"/>
    <property type="match status" value="1"/>
</dbReference>
<dbReference type="PROSITE" id="PS51462">
    <property type="entry name" value="NUDIX"/>
    <property type="match status" value="1"/>
</dbReference>
<dbReference type="GO" id="GO:0035539">
    <property type="term" value="F:8-oxo-7,8-dihydrodeoxyguanosine triphosphate pyrophosphatase activity"/>
    <property type="evidence" value="ECO:0007669"/>
    <property type="project" value="UniProtKB-EC"/>
</dbReference>
<gene>
    <name evidence="14" type="ORF">GCM10017772_17640</name>
</gene>
<proteinExistence type="inferred from homology"/>
<dbReference type="Proteomes" id="UP000627369">
    <property type="component" value="Unassembled WGS sequence"/>
</dbReference>
<dbReference type="Pfam" id="PF00293">
    <property type="entry name" value="NUDIX"/>
    <property type="match status" value="1"/>
</dbReference>
<reference evidence="14" key="2">
    <citation type="submission" date="2020-09" db="EMBL/GenBank/DDBJ databases">
        <authorList>
            <person name="Sun Q."/>
            <person name="Zhou Y."/>
        </authorList>
    </citation>
    <scope>NUCLEOTIDE SEQUENCE</scope>
    <source>
        <strain evidence="14">CGMCC 4.7398</strain>
    </source>
</reference>
<dbReference type="RefSeq" id="WP_189668879.1">
    <property type="nucleotide sequence ID" value="NZ_BNAS01000002.1"/>
</dbReference>
<keyword evidence="5" id="KW-0479">Metal-binding</keyword>
<dbReference type="InterPro" id="IPR000086">
    <property type="entry name" value="NUDIX_hydrolase_dom"/>
</dbReference>
<organism evidence="14 15">
    <name type="scientific">Promicromonospora soli</name>
    <dbReference type="NCBI Taxonomy" id="2035533"/>
    <lineage>
        <taxon>Bacteria</taxon>
        <taxon>Bacillati</taxon>
        <taxon>Actinomycetota</taxon>
        <taxon>Actinomycetes</taxon>
        <taxon>Micrococcales</taxon>
        <taxon>Promicromonosporaceae</taxon>
        <taxon>Promicromonospora</taxon>
    </lineage>
</organism>
<evidence type="ECO:0000256" key="10">
    <source>
        <dbReference type="ARBA" id="ARBA00035861"/>
    </source>
</evidence>